<feature type="signal peptide" evidence="3">
    <location>
        <begin position="1"/>
        <end position="21"/>
    </location>
</feature>
<dbReference type="InterPro" id="IPR003006">
    <property type="entry name" value="Ig/MHC_CS"/>
</dbReference>
<feature type="domain" description="Ig-like" evidence="4">
    <location>
        <begin position="174"/>
        <end position="266"/>
    </location>
</feature>
<dbReference type="SUPFAM" id="SSF48726">
    <property type="entry name" value="Immunoglobulin"/>
    <property type="match status" value="1"/>
</dbReference>
<dbReference type="InterPro" id="IPR011161">
    <property type="entry name" value="MHC_I-like_Ag-recog"/>
</dbReference>
<feature type="transmembrane region" description="Helical" evidence="2">
    <location>
        <begin position="287"/>
        <end position="305"/>
    </location>
</feature>
<dbReference type="PANTHER" id="PTHR16675">
    <property type="entry name" value="MHC CLASS I-RELATED"/>
    <property type="match status" value="1"/>
</dbReference>
<gene>
    <name evidence="5" type="ORF">RIMI_LOCUS20720148</name>
</gene>
<dbReference type="InterPro" id="IPR036179">
    <property type="entry name" value="Ig-like_dom_sf"/>
</dbReference>
<dbReference type="Proteomes" id="UP001176940">
    <property type="component" value="Unassembled WGS sequence"/>
</dbReference>
<keyword evidence="2" id="KW-0812">Transmembrane</keyword>
<name>A0ABN9MGG2_9NEOB</name>
<dbReference type="InterPro" id="IPR050208">
    <property type="entry name" value="MHC_class-I_related"/>
</dbReference>
<dbReference type="SMART" id="SM00407">
    <property type="entry name" value="IGc1"/>
    <property type="match status" value="1"/>
</dbReference>
<sequence length="354" mass="40738">MGRSRFSEVLFLMVAIRFACAGDHSHYFYDTVTTDFTSNMTSYTMRRTLDDVTLMWYNGDDEVVERRVPWYKSPYATLLDASVQFYYIQIIMQRLLHNISYHTNHTEGFHILQVLEGCSLYDNGTVQASFIYRYDGKPFMHFNVESARFIAETPDAERFAQRFNSNKNCTTRNPTYFEVPIVKVTQIPVDNGTFVVHCRAYGHYPKDIFIIWYKNGQQISEDMLERTTLPLLDLTYLTSLSFIVTSIGDDVYTCRVNHSSMLRDFTQDWRISGDFGDLSSAPSGPSVGSVIAICLAVILIIIMIFPSQSAEDNETNRAGIKNKSQIPKTLIRHEYQYQLPTIMLHMVVRQNGGI</sequence>
<dbReference type="InterPro" id="IPR003597">
    <property type="entry name" value="Ig_C1-set"/>
</dbReference>
<organism evidence="5 6">
    <name type="scientific">Ranitomeya imitator</name>
    <name type="common">mimic poison frog</name>
    <dbReference type="NCBI Taxonomy" id="111125"/>
    <lineage>
        <taxon>Eukaryota</taxon>
        <taxon>Metazoa</taxon>
        <taxon>Chordata</taxon>
        <taxon>Craniata</taxon>
        <taxon>Vertebrata</taxon>
        <taxon>Euteleostomi</taxon>
        <taxon>Amphibia</taxon>
        <taxon>Batrachia</taxon>
        <taxon>Anura</taxon>
        <taxon>Neobatrachia</taxon>
        <taxon>Hyloidea</taxon>
        <taxon>Dendrobatidae</taxon>
        <taxon>Dendrobatinae</taxon>
        <taxon>Ranitomeya</taxon>
    </lineage>
</organism>
<dbReference type="Pfam" id="PF00129">
    <property type="entry name" value="MHC_I"/>
    <property type="match status" value="1"/>
</dbReference>
<dbReference type="InterPro" id="IPR011162">
    <property type="entry name" value="MHC_I/II-like_Ag-recog"/>
</dbReference>
<dbReference type="InterPro" id="IPR037055">
    <property type="entry name" value="MHC_I-like_Ag-recog_sf"/>
</dbReference>
<evidence type="ECO:0000313" key="6">
    <source>
        <dbReference type="Proteomes" id="UP001176940"/>
    </source>
</evidence>
<dbReference type="Pfam" id="PF07654">
    <property type="entry name" value="C1-set"/>
    <property type="match status" value="1"/>
</dbReference>
<accession>A0ABN9MGG2</accession>
<keyword evidence="2" id="KW-1133">Transmembrane helix</keyword>
<dbReference type="PANTHER" id="PTHR16675:SF235">
    <property type="entry name" value="SHKT DOMAIN-CONTAINING PROTEIN"/>
    <property type="match status" value="1"/>
</dbReference>
<dbReference type="InterPro" id="IPR007110">
    <property type="entry name" value="Ig-like_dom"/>
</dbReference>
<dbReference type="Gene3D" id="3.30.500.10">
    <property type="entry name" value="MHC class I-like antigen recognition-like"/>
    <property type="match status" value="1"/>
</dbReference>
<comment type="caution">
    <text evidence="5">The sequence shown here is derived from an EMBL/GenBank/DDBJ whole genome shotgun (WGS) entry which is preliminary data.</text>
</comment>
<proteinExistence type="predicted"/>
<evidence type="ECO:0000256" key="1">
    <source>
        <dbReference type="ARBA" id="ARBA00023180"/>
    </source>
</evidence>
<keyword evidence="6" id="KW-1185">Reference proteome</keyword>
<dbReference type="InterPro" id="IPR013783">
    <property type="entry name" value="Ig-like_fold"/>
</dbReference>
<reference evidence="5" key="1">
    <citation type="submission" date="2023-07" db="EMBL/GenBank/DDBJ databases">
        <authorList>
            <person name="Stuckert A."/>
        </authorList>
    </citation>
    <scope>NUCLEOTIDE SEQUENCE</scope>
</reference>
<evidence type="ECO:0000313" key="5">
    <source>
        <dbReference type="EMBL" id="CAJ0965872.1"/>
    </source>
</evidence>
<dbReference type="SUPFAM" id="SSF54452">
    <property type="entry name" value="MHC antigen-recognition domain"/>
    <property type="match status" value="1"/>
</dbReference>
<keyword evidence="1" id="KW-0325">Glycoprotein</keyword>
<dbReference type="PROSITE" id="PS50835">
    <property type="entry name" value="IG_LIKE"/>
    <property type="match status" value="1"/>
</dbReference>
<evidence type="ECO:0000256" key="3">
    <source>
        <dbReference type="SAM" id="SignalP"/>
    </source>
</evidence>
<keyword evidence="3" id="KW-0732">Signal</keyword>
<feature type="chain" id="PRO_5045787372" description="Ig-like domain-containing protein" evidence="3">
    <location>
        <begin position="22"/>
        <end position="354"/>
    </location>
</feature>
<dbReference type="Gene3D" id="2.60.40.10">
    <property type="entry name" value="Immunoglobulins"/>
    <property type="match status" value="1"/>
</dbReference>
<protein>
    <recommendedName>
        <fullName evidence="4">Ig-like domain-containing protein</fullName>
    </recommendedName>
</protein>
<evidence type="ECO:0000259" key="4">
    <source>
        <dbReference type="PROSITE" id="PS50835"/>
    </source>
</evidence>
<dbReference type="PROSITE" id="PS00290">
    <property type="entry name" value="IG_MHC"/>
    <property type="match status" value="1"/>
</dbReference>
<dbReference type="EMBL" id="CAUEEQ010070332">
    <property type="protein sequence ID" value="CAJ0965872.1"/>
    <property type="molecule type" value="Genomic_DNA"/>
</dbReference>
<keyword evidence="2" id="KW-0472">Membrane</keyword>
<evidence type="ECO:0000256" key="2">
    <source>
        <dbReference type="SAM" id="Phobius"/>
    </source>
</evidence>